<dbReference type="InterPro" id="IPR004365">
    <property type="entry name" value="NA-bd_OB_tRNA"/>
</dbReference>
<proteinExistence type="predicted"/>
<evidence type="ECO:0000256" key="6">
    <source>
        <dbReference type="ARBA" id="ARBA00023146"/>
    </source>
</evidence>
<dbReference type="EC" id="6.1.1.22" evidence="9"/>
<dbReference type="Gene3D" id="3.30.930.10">
    <property type="entry name" value="Bira Bifunctional Protein, Domain 2"/>
    <property type="match status" value="1"/>
</dbReference>
<dbReference type="CDD" id="cd04318">
    <property type="entry name" value="EcAsnRS_like_N"/>
    <property type="match status" value="1"/>
</dbReference>
<sequence length="243" mass="26671">MSVVPVVDVLQGRAAVDSEVTVRGWVRTRRDSKAGISFLTVYDGSCFNPLQAVINHSLPNYQDEVLHLTTGCSVIVTGTVVASPGEGQPVELQATKVEVTGWVDDPDTYPMAAKRHSIEYLREVAHLRPRTNIIGAVARVRHTLAQAIHRFFDEQGYFWVSTPIITASDTEGAGEMFRVSTLDLENLPRTDKGAIDFGQDFFGRESFLTVSGQLNGETYASALSKVYTFGRPSVQKIQIPAVI</sequence>
<dbReference type="Gene3D" id="2.40.50.140">
    <property type="entry name" value="Nucleic acid-binding proteins"/>
    <property type="match status" value="1"/>
</dbReference>
<dbReference type="PANTHER" id="PTHR22594:SF34">
    <property type="entry name" value="ASPARAGINE--TRNA LIGASE, MITOCHONDRIAL-RELATED"/>
    <property type="match status" value="1"/>
</dbReference>
<keyword evidence="5" id="KW-0648">Protein biosynthesis</keyword>
<evidence type="ECO:0000256" key="1">
    <source>
        <dbReference type="ARBA" id="ARBA00022490"/>
    </source>
</evidence>
<dbReference type="InterPro" id="IPR012340">
    <property type="entry name" value="NA-bd_OB-fold"/>
</dbReference>
<keyword evidence="2 9" id="KW-0436">Ligase</keyword>
<dbReference type="Proteomes" id="UP000373449">
    <property type="component" value="Unassembled WGS sequence"/>
</dbReference>
<dbReference type="AlphaFoldDB" id="A0A484ZS60"/>
<dbReference type="Pfam" id="PF01336">
    <property type="entry name" value="tRNA_anti-codon"/>
    <property type="match status" value="1"/>
</dbReference>
<evidence type="ECO:0000313" key="9">
    <source>
        <dbReference type="EMBL" id="VFS51677.1"/>
    </source>
</evidence>
<evidence type="ECO:0000256" key="4">
    <source>
        <dbReference type="ARBA" id="ARBA00022840"/>
    </source>
</evidence>
<dbReference type="GO" id="GO:0003676">
    <property type="term" value="F:nucleic acid binding"/>
    <property type="evidence" value="ECO:0007669"/>
    <property type="project" value="InterPro"/>
</dbReference>
<protein>
    <submittedName>
        <fullName evidence="9">Asparagine--tRNA ligase</fullName>
        <ecNumber evidence="9">6.1.1.22</ecNumber>
    </submittedName>
</protein>
<keyword evidence="4" id="KW-0067">ATP-binding</keyword>
<reference evidence="9 10" key="1">
    <citation type="submission" date="2019-03" db="EMBL/GenBank/DDBJ databases">
        <authorList>
            <consortium name="Pathogen Informatics"/>
        </authorList>
    </citation>
    <scope>NUCLEOTIDE SEQUENCE [LARGE SCALE GENOMIC DNA]</scope>
    <source>
        <strain evidence="9 10">NCTC12282</strain>
    </source>
</reference>
<dbReference type="SUPFAM" id="SSF50249">
    <property type="entry name" value="Nucleic acid-binding proteins"/>
    <property type="match status" value="1"/>
</dbReference>
<keyword evidence="1" id="KW-0963">Cytoplasm</keyword>
<evidence type="ECO:0000259" key="8">
    <source>
        <dbReference type="Pfam" id="PF01336"/>
    </source>
</evidence>
<dbReference type="SUPFAM" id="SSF55681">
    <property type="entry name" value="Class II aaRS and biotin synthetases"/>
    <property type="match status" value="1"/>
</dbReference>
<dbReference type="InterPro" id="IPR045864">
    <property type="entry name" value="aa-tRNA-synth_II/BPL/LPL"/>
</dbReference>
<dbReference type="InterPro" id="IPR004364">
    <property type="entry name" value="Aa-tRNA-synt_II"/>
</dbReference>
<feature type="domain" description="Aminoacyl-tRNA synthetase class II (D/K/N)" evidence="7">
    <location>
        <begin position="124"/>
        <end position="231"/>
    </location>
</feature>
<keyword evidence="6" id="KW-0030">Aminoacyl-tRNA synthetase</keyword>
<dbReference type="Pfam" id="PF00152">
    <property type="entry name" value="tRNA-synt_2"/>
    <property type="match status" value="1"/>
</dbReference>
<keyword evidence="3" id="KW-0547">Nucleotide-binding</keyword>
<evidence type="ECO:0000259" key="7">
    <source>
        <dbReference type="Pfam" id="PF00152"/>
    </source>
</evidence>
<accession>A0A484ZS60</accession>
<dbReference type="PANTHER" id="PTHR22594">
    <property type="entry name" value="ASPARTYL/LYSYL-TRNA SYNTHETASE"/>
    <property type="match status" value="1"/>
</dbReference>
<gene>
    <name evidence="9" type="primary">asnS_1</name>
    <name evidence="9" type="ORF">NCTC12282_05326</name>
</gene>
<dbReference type="GO" id="GO:0006421">
    <property type="term" value="P:asparaginyl-tRNA aminoacylation"/>
    <property type="evidence" value="ECO:0007669"/>
    <property type="project" value="TreeGrafter"/>
</dbReference>
<evidence type="ECO:0000313" key="10">
    <source>
        <dbReference type="Proteomes" id="UP000373449"/>
    </source>
</evidence>
<evidence type="ECO:0000256" key="3">
    <source>
        <dbReference type="ARBA" id="ARBA00022741"/>
    </source>
</evidence>
<evidence type="ECO:0000256" key="5">
    <source>
        <dbReference type="ARBA" id="ARBA00022917"/>
    </source>
</evidence>
<dbReference type="EMBL" id="CAADJA010000002">
    <property type="protein sequence ID" value="VFS51677.1"/>
    <property type="molecule type" value="Genomic_DNA"/>
</dbReference>
<name>A0A484ZS60_9GAMM</name>
<feature type="domain" description="OB" evidence="8">
    <location>
        <begin position="20"/>
        <end position="99"/>
    </location>
</feature>
<dbReference type="GO" id="GO:0004816">
    <property type="term" value="F:asparagine-tRNA ligase activity"/>
    <property type="evidence" value="ECO:0007669"/>
    <property type="project" value="UniProtKB-EC"/>
</dbReference>
<organism evidence="9 10">
    <name type="scientific">Budvicia aquatica</name>
    <dbReference type="NCBI Taxonomy" id="82979"/>
    <lineage>
        <taxon>Bacteria</taxon>
        <taxon>Pseudomonadati</taxon>
        <taxon>Pseudomonadota</taxon>
        <taxon>Gammaproteobacteria</taxon>
        <taxon>Enterobacterales</taxon>
        <taxon>Budviciaceae</taxon>
        <taxon>Budvicia</taxon>
    </lineage>
</organism>
<dbReference type="GO" id="GO:0005524">
    <property type="term" value="F:ATP binding"/>
    <property type="evidence" value="ECO:0007669"/>
    <property type="project" value="UniProtKB-KW"/>
</dbReference>
<evidence type="ECO:0000256" key="2">
    <source>
        <dbReference type="ARBA" id="ARBA00022598"/>
    </source>
</evidence>